<organism evidence="1 2">
    <name type="scientific">Agathobacter rectalis</name>
    <dbReference type="NCBI Taxonomy" id="39491"/>
    <lineage>
        <taxon>Bacteria</taxon>
        <taxon>Bacillati</taxon>
        <taxon>Bacillota</taxon>
        <taxon>Clostridia</taxon>
        <taxon>Lachnospirales</taxon>
        <taxon>Lachnospiraceae</taxon>
        <taxon>Agathobacter</taxon>
    </lineage>
</organism>
<dbReference type="EMBL" id="QRON01000011">
    <property type="protein sequence ID" value="RHL26840.1"/>
    <property type="molecule type" value="Genomic_DNA"/>
</dbReference>
<dbReference type="RefSeq" id="WP_118370747.1">
    <property type="nucleotide sequence ID" value="NZ_QRON01000011.1"/>
</dbReference>
<sequence>MRNNNCNDTKSNKNNNITNNKAGKIALFVIDMWDKFNEYSYRKDINNENVHRDFVNSFGSYKKCLSKCEYNILYNTAYATFYPCIFWDNVDSAEHQEALEVMRLIVTINTVKLYGMFMDNNKLN</sequence>
<evidence type="ECO:0000313" key="2">
    <source>
        <dbReference type="Proteomes" id="UP000283297"/>
    </source>
</evidence>
<accession>A0A415JSC6</accession>
<proteinExistence type="predicted"/>
<dbReference type="Proteomes" id="UP000283297">
    <property type="component" value="Unassembled WGS sequence"/>
</dbReference>
<reference evidence="1 2" key="1">
    <citation type="submission" date="2018-08" db="EMBL/GenBank/DDBJ databases">
        <title>A genome reference for cultivated species of the human gut microbiota.</title>
        <authorList>
            <person name="Zou Y."/>
            <person name="Xue W."/>
            <person name="Luo G."/>
        </authorList>
    </citation>
    <scope>NUCLEOTIDE SEQUENCE [LARGE SCALE GENOMIC DNA]</scope>
    <source>
        <strain evidence="1 2">AF38-24</strain>
    </source>
</reference>
<name>A0A415JSC6_9FIRM</name>
<gene>
    <name evidence="1" type="ORF">DW028_12880</name>
</gene>
<comment type="caution">
    <text evidence="1">The sequence shown here is derived from an EMBL/GenBank/DDBJ whole genome shotgun (WGS) entry which is preliminary data.</text>
</comment>
<dbReference type="AlphaFoldDB" id="A0A415JSC6"/>
<evidence type="ECO:0000313" key="1">
    <source>
        <dbReference type="EMBL" id="RHL26840.1"/>
    </source>
</evidence>
<protein>
    <submittedName>
        <fullName evidence="1">Uncharacterized protein</fullName>
    </submittedName>
</protein>